<dbReference type="InterPro" id="IPR029058">
    <property type="entry name" value="AB_hydrolase_fold"/>
</dbReference>
<evidence type="ECO:0000313" key="2">
    <source>
        <dbReference type="EMBL" id="ACK66391.1"/>
    </source>
</evidence>
<evidence type="ECO:0000259" key="1">
    <source>
        <dbReference type="Pfam" id="PF01764"/>
    </source>
</evidence>
<dbReference type="PANTHER" id="PTHR45856:SF24">
    <property type="entry name" value="FUNGAL LIPASE-LIKE DOMAIN-CONTAINING PROTEIN"/>
    <property type="match status" value="1"/>
</dbReference>
<feature type="domain" description="Fungal lipase-type" evidence="1">
    <location>
        <begin position="199"/>
        <end position="334"/>
    </location>
</feature>
<dbReference type="HOGENOM" id="CLU_713136_0_0_3"/>
<dbReference type="SUPFAM" id="SSF53474">
    <property type="entry name" value="alpha/beta-Hydrolases"/>
    <property type="match status" value="1"/>
</dbReference>
<dbReference type="AlphaFoldDB" id="B7K2J8"/>
<dbReference type="STRING" id="41431.PCC8801_2380"/>
<dbReference type="RefSeq" id="WP_012595659.1">
    <property type="nucleotide sequence ID" value="NC_011726.1"/>
</dbReference>
<name>B7K2J8_RIPO1</name>
<protein>
    <submittedName>
        <fullName evidence="2">Lipase class 3</fullName>
    </submittedName>
</protein>
<dbReference type="Gene3D" id="3.40.50.1820">
    <property type="entry name" value="alpha/beta hydrolase"/>
    <property type="match status" value="1"/>
</dbReference>
<dbReference type="Pfam" id="PF01764">
    <property type="entry name" value="Lipase_3"/>
    <property type="match status" value="1"/>
</dbReference>
<organism evidence="2 3">
    <name type="scientific">Rippkaea orientalis (strain PCC 8801 / RF-1)</name>
    <name type="common">Cyanothece sp. (strain PCC 8801)</name>
    <dbReference type="NCBI Taxonomy" id="41431"/>
    <lineage>
        <taxon>Bacteria</taxon>
        <taxon>Bacillati</taxon>
        <taxon>Cyanobacteriota</taxon>
        <taxon>Cyanophyceae</taxon>
        <taxon>Oscillatoriophycideae</taxon>
        <taxon>Chroococcales</taxon>
        <taxon>Aphanothecaceae</taxon>
        <taxon>Rippkaea</taxon>
        <taxon>Rippkaea orientalis</taxon>
    </lineage>
</organism>
<dbReference type="Proteomes" id="UP000008204">
    <property type="component" value="Chromosome"/>
</dbReference>
<sequence>MKVKRRQILLGGIATGITATMGRDYKILQQKQQLQALAKQQLPQNQESLLKAAFEGDAQNIYRGQKIINSLQLTPPNIAYNREISKILIQCSRIATEQYITGKTLSNYDGSIQQLPSYSSNLDRYTQIASFQGREVQISRSVTVDIPPTNLGNFSDPLQESLDDTENEVGQVIQEVVQIRKEAPVYFGFVLSSPENSIIVFRGTQTNREWINNFTALQTDYTDPISGQYFGKIHEGFLRNYLRIIKPIPRIIAQQLDSTVPCYITGHSLGASLAVLGALDIALNVPQLHPNIQLYTYASPRVGNPTFAKLHAQYVPNSYRVINLADVIPFMPPTESLGIYVHVGQEWSFLSHQGDFMPNHVVDTYRTAINQEVETDRLRNYPISGIT</sequence>
<dbReference type="eggNOG" id="COG3675">
    <property type="taxonomic scope" value="Bacteria"/>
</dbReference>
<dbReference type="InterPro" id="IPR002921">
    <property type="entry name" value="Fungal_lipase-type"/>
</dbReference>
<dbReference type="InterPro" id="IPR051218">
    <property type="entry name" value="Sec_MonoDiacylglyc_Lipase"/>
</dbReference>
<dbReference type="KEGG" id="cyp:PCC8801_2380"/>
<dbReference type="CDD" id="cd00519">
    <property type="entry name" value="Lipase_3"/>
    <property type="match status" value="1"/>
</dbReference>
<dbReference type="EMBL" id="CP001287">
    <property type="protein sequence ID" value="ACK66391.1"/>
    <property type="molecule type" value="Genomic_DNA"/>
</dbReference>
<dbReference type="PANTHER" id="PTHR45856">
    <property type="entry name" value="ALPHA/BETA-HYDROLASES SUPERFAMILY PROTEIN"/>
    <property type="match status" value="1"/>
</dbReference>
<dbReference type="GO" id="GO:0006629">
    <property type="term" value="P:lipid metabolic process"/>
    <property type="evidence" value="ECO:0007669"/>
    <property type="project" value="InterPro"/>
</dbReference>
<proteinExistence type="predicted"/>
<keyword evidence="3" id="KW-1185">Reference proteome</keyword>
<evidence type="ECO:0000313" key="3">
    <source>
        <dbReference type="Proteomes" id="UP000008204"/>
    </source>
</evidence>
<accession>B7K2J8</accession>
<gene>
    <name evidence="2" type="ordered locus">PCC8801_2380</name>
</gene>
<reference evidence="3" key="1">
    <citation type="journal article" date="2011" name="MBio">
        <title>Novel metabolic attributes of the genus Cyanothece, comprising a group of unicellular nitrogen-fixing Cyanobacteria.</title>
        <authorList>
            <person name="Bandyopadhyay A."/>
            <person name="Elvitigala T."/>
            <person name="Welsh E."/>
            <person name="Stockel J."/>
            <person name="Liberton M."/>
            <person name="Min H."/>
            <person name="Sherman L.A."/>
            <person name="Pakrasi H.B."/>
        </authorList>
    </citation>
    <scope>NUCLEOTIDE SEQUENCE [LARGE SCALE GENOMIC DNA]</scope>
    <source>
        <strain evidence="3">PCC 8801</strain>
    </source>
</reference>
<dbReference type="OrthoDB" id="5522031at2"/>